<comment type="caution">
    <text evidence="1">The sequence shown here is derived from an EMBL/GenBank/DDBJ whole genome shotgun (WGS) entry which is preliminary data.</text>
</comment>
<organism evidence="1">
    <name type="scientific">marine sediment metagenome</name>
    <dbReference type="NCBI Taxonomy" id="412755"/>
    <lineage>
        <taxon>unclassified sequences</taxon>
        <taxon>metagenomes</taxon>
        <taxon>ecological metagenomes</taxon>
    </lineage>
</organism>
<dbReference type="EMBL" id="BARU01011131">
    <property type="protein sequence ID" value="GAH41566.1"/>
    <property type="molecule type" value="Genomic_DNA"/>
</dbReference>
<reference evidence="1" key="1">
    <citation type="journal article" date="2014" name="Front. Microbiol.">
        <title>High frequency of phylogenetically diverse reductive dehalogenase-homologous genes in deep subseafloor sedimentary metagenomes.</title>
        <authorList>
            <person name="Kawai M."/>
            <person name="Futagami T."/>
            <person name="Toyoda A."/>
            <person name="Takaki Y."/>
            <person name="Nishi S."/>
            <person name="Hori S."/>
            <person name="Arai W."/>
            <person name="Tsubouchi T."/>
            <person name="Morono Y."/>
            <person name="Uchiyama I."/>
            <person name="Ito T."/>
            <person name="Fujiyama A."/>
            <person name="Inagaki F."/>
            <person name="Takami H."/>
        </authorList>
    </citation>
    <scope>NUCLEOTIDE SEQUENCE</scope>
    <source>
        <strain evidence="1">Expedition CK06-06</strain>
    </source>
</reference>
<dbReference type="AlphaFoldDB" id="X1F7H1"/>
<protein>
    <submittedName>
        <fullName evidence="1">Uncharacterized protein</fullName>
    </submittedName>
</protein>
<gene>
    <name evidence="1" type="ORF">S03H2_20991</name>
</gene>
<evidence type="ECO:0000313" key="1">
    <source>
        <dbReference type="EMBL" id="GAH41566.1"/>
    </source>
</evidence>
<sequence>MAHNSEQIRSFIAIELPRNVKDGLAQLRSELERAEHPFVKWV</sequence>
<accession>X1F7H1</accession>
<feature type="non-terminal residue" evidence="1">
    <location>
        <position position="42"/>
    </location>
</feature>
<proteinExistence type="predicted"/>
<name>X1F7H1_9ZZZZ</name>